<dbReference type="RefSeq" id="WP_143232304.1">
    <property type="nucleotide sequence ID" value="NZ_BOMU01000038.1"/>
</dbReference>
<name>A0A238Y1S4_9ACTN</name>
<evidence type="ECO:0000313" key="3">
    <source>
        <dbReference type="Proteomes" id="UP000198415"/>
    </source>
</evidence>
<keyword evidence="1" id="KW-0812">Transmembrane</keyword>
<proteinExistence type="predicted"/>
<keyword evidence="1" id="KW-1133">Transmembrane helix</keyword>
<feature type="transmembrane region" description="Helical" evidence="1">
    <location>
        <begin position="51"/>
        <end position="75"/>
    </location>
</feature>
<sequence>MGFHVWARRGREVSAWAAMIIWICIGVLVTVAVIAIFAFHCKGTVQPCGTWDTFATGLIVAAAAMLVGGLVGFIFGVPKVFSSDGSGHRPLPPREVVANTNLEQVSDWLTKILVGIGLTQFQAIGDAAHDLFEALAPSFGGRPTGTIFAGGLTVFAAAFGFVTGWLYSRLLLGEAMARADQRGYVAAMYEQEAVQAEKDGDSQGAVQLRNRARDVLHGMTDIGAAYEDARRSMPVGLGRTGAFDRLAEQARRIARFGHYDAAGVKAALTDGSDGERIAALAIMEVQTDIADLETVRSVLAAPRSANEQYLALRVIRNLIPHLRGQDRERIRAYIDGIRPSMSHGVQPRLLADDIIRLLDQSGS</sequence>
<dbReference type="OrthoDB" id="1257168at2"/>
<dbReference type="AlphaFoldDB" id="A0A238Y1S4"/>
<dbReference type="Proteomes" id="UP000198415">
    <property type="component" value="Unassembled WGS sequence"/>
</dbReference>
<evidence type="ECO:0000313" key="2">
    <source>
        <dbReference type="EMBL" id="SNR64768.1"/>
    </source>
</evidence>
<protein>
    <submittedName>
        <fullName evidence="2">Uncharacterized protein</fullName>
    </submittedName>
</protein>
<organism evidence="2 3">
    <name type="scientific">Actinoplanes regularis</name>
    <dbReference type="NCBI Taxonomy" id="52697"/>
    <lineage>
        <taxon>Bacteria</taxon>
        <taxon>Bacillati</taxon>
        <taxon>Actinomycetota</taxon>
        <taxon>Actinomycetes</taxon>
        <taxon>Micromonosporales</taxon>
        <taxon>Micromonosporaceae</taxon>
        <taxon>Actinoplanes</taxon>
    </lineage>
</organism>
<keyword evidence="1" id="KW-0472">Membrane</keyword>
<reference evidence="2 3" key="1">
    <citation type="submission" date="2017-06" db="EMBL/GenBank/DDBJ databases">
        <authorList>
            <person name="Kim H.J."/>
            <person name="Triplett B.A."/>
        </authorList>
    </citation>
    <scope>NUCLEOTIDE SEQUENCE [LARGE SCALE GENOMIC DNA]</scope>
    <source>
        <strain evidence="2 3">DSM 43151</strain>
    </source>
</reference>
<evidence type="ECO:0000256" key="1">
    <source>
        <dbReference type="SAM" id="Phobius"/>
    </source>
</evidence>
<dbReference type="EMBL" id="FZNR01000004">
    <property type="protein sequence ID" value="SNR64768.1"/>
    <property type="molecule type" value="Genomic_DNA"/>
</dbReference>
<accession>A0A238Y1S4</accession>
<keyword evidence="3" id="KW-1185">Reference proteome</keyword>
<feature type="transmembrane region" description="Helical" evidence="1">
    <location>
        <begin position="147"/>
        <end position="168"/>
    </location>
</feature>
<gene>
    <name evidence="2" type="ORF">SAMN06264365_104167</name>
</gene>
<feature type="transmembrane region" description="Helical" evidence="1">
    <location>
        <begin position="15"/>
        <end position="39"/>
    </location>
</feature>